<accession>A0ABY4FF40</accession>
<evidence type="ECO:0000313" key="2">
    <source>
        <dbReference type="EMBL" id="UOQ55025.1"/>
    </source>
</evidence>
<organism evidence="2 3">
    <name type="scientific">Hymenobacter cellulosivorans</name>
    <dbReference type="NCBI Taxonomy" id="2932249"/>
    <lineage>
        <taxon>Bacteria</taxon>
        <taxon>Pseudomonadati</taxon>
        <taxon>Bacteroidota</taxon>
        <taxon>Cytophagia</taxon>
        <taxon>Cytophagales</taxon>
        <taxon>Hymenobacteraceae</taxon>
        <taxon>Hymenobacter</taxon>
    </lineage>
</organism>
<keyword evidence="3" id="KW-1185">Reference proteome</keyword>
<name>A0ABY4FF40_9BACT</name>
<dbReference type="Pfam" id="PF11306">
    <property type="entry name" value="DUF3108"/>
    <property type="match status" value="1"/>
</dbReference>
<feature type="signal peptide" evidence="1">
    <location>
        <begin position="1"/>
        <end position="18"/>
    </location>
</feature>
<evidence type="ECO:0008006" key="4">
    <source>
        <dbReference type="Google" id="ProtNLM"/>
    </source>
</evidence>
<protein>
    <recommendedName>
        <fullName evidence="4">DUF3108 domain-containing protein</fullName>
    </recommendedName>
</protein>
<proteinExistence type="predicted"/>
<keyword evidence="1" id="KW-0732">Signal</keyword>
<dbReference type="EMBL" id="CP095049">
    <property type="protein sequence ID" value="UOQ55025.1"/>
    <property type="molecule type" value="Genomic_DNA"/>
</dbReference>
<dbReference type="RefSeq" id="WP_244722923.1">
    <property type="nucleotide sequence ID" value="NZ_CP095049.1"/>
</dbReference>
<dbReference type="Proteomes" id="UP000831785">
    <property type="component" value="Chromosome"/>
</dbReference>
<feature type="chain" id="PRO_5047115019" description="DUF3108 domain-containing protein" evidence="1">
    <location>
        <begin position="19"/>
        <end position="248"/>
    </location>
</feature>
<reference evidence="2 3" key="1">
    <citation type="submission" date="2022-04" db="EMBL/GenBank/DDBJ databases">
        <title>Hymenobacter sp. isolated from the air.</title>
        <authorList>
            <person name="Won M."/>
            <person name="Lee C.-M."/>
            <person name="Woen H.-Y."/>
            <person name="Kwon S.-W."/>
        </authorList>
    </citation>
    <scope>NUCLEOTIDE SEQUENCE [LARGE SCALE GENOMIC DNA]</scope>
    <source>
        <strain evidence="3">5116 S-27</strain>
    </source>
</reference>
<dbReference type="InterPro" id="IPR021457">
    <property type="entry name" value="DUF3108"/>
</dbReference>
<evidence type="ECO:0000256" key="1">
    <source>
        <dbReference type="SAM" id="SignalP"/>
    </source>
</evidence>
<evidence type="ECO:0000313" key="3">
    <source>
        <dbReference type="Proteomes" id="UP000831785"/>
    </source>
</evidence>
<gene>
    <name evidence="2" type="ORF">MUN80_09770</name>
</gene>
<sequence>MKLPGLLLALALTGTAHAQATAPSATDTLLLNPRRSVDGQLIRPFSARYTMLMRQAGQEKPVGSVATSYEYLSRPGQELALKRSVISFPTGVIVDSGTVDRRTLYPQAHRSHQPNGRTLALDFAGARVTGFNQVGTQRTAVDLTTPAALFDSFSADLVVQALPLRAGQAFKFAQYVYEKGGQDWVQGRIIGARTLPSPDGRTSQPAWVVQTFGKDQSTVTYWLDASTRRLLQVEFVQAGRELIMRQAE</sequence>